<dbReference type="Pfam" id="PF00300">
    <property type="entry name" value="His_Phos_1"/>
    <property type="match status" value="1"/>
</dbReference>
<organism evidence="4 5">
    <name type="scientific">Faecalicoccus pleomorphus</name>
    <dbReference type="NCBI Taxonomy" id="1323"/>
    <lineage>
        <taxon>Bacteria</taxon>
        <taxon>Bacillati</taxon>
        <taxon>Bacillota</taxon>
        <taxon>Erysipelotrichia</taxon>
        <taxon>Erysipelotrichales</taxon>
        <taxon>Erysipelotrichaceae</taxon>
        <taxon>Faecalicoccus</taxon>
    </lineage>
</organism>
<feature type="active site" description="Tele-phosphohistidine intermediate" evidence="2">
    <location>
        <position position="8"/>
    </location>
</feature>
<dbReference type="Proteomes" id="UP001212981">
    <property type="component" value="Unassembled WGS sequence"/>
</dbReference>
<proteinExistence type="predicted"/>
<dbReference type="InterPro" id="IPR029033">
    <property type="entry name" value="His_PPase_superfam"/>
</dbReference>
<dbReference type="PANTHER" id="PTHR46517">
    <property type="entry name" value="FRUCTOSE-2,6-BISPHOSPHATASE TIGAR"/>
    <property type="match status" value="1"/>
</dbReference>
<dbReference type="Gene3D" id="3.40.50.1240">
    <property type="entry name" value="Phosphoglycerate mutase-like"/>
    <property type="match status" value="1"/>
</dbReference>
<evidence type="ECO:0000313" key="4">
    <source>
        <dbReference type="EMBL" id="MDB7982856.1"/>
    </source>
</evidence>
<gene>
    <name evidence="4" type="ORF">PND82_08515</name>
</gene>
<evidence type="ECO:0000256" key="2">
    <source>
        <dbReference type="PIRSR" id="PIRSR613078-1"/>
    </source>
</evidence>
<reference evidence="4" key="1">
    <citation type="submission" date="2023-01" db="EMBL/GenBank/DDBJ databases">
        <title>Human gut microbiome strain richness.</title>
        <authorList>
            <person name="Chen-Liaw A."/>
        </authorList>
    </citation>
    <scope>NUCLEOTIDE SEQUENCE</scope>
    <source>
        <strain evidence="4">D8_m1001271B151109d0_201107</strain>
    </source>
</reference>
<dbReference type="AlphaFoldDB" id="A0AAW6CV76"/>
<dbReference type="GO" id="GO:0043456">
    <property type="term" value="P:regulation of pentose-phosphate shunt"/>
    <property type="evidence" value="ECO:0007669"/>
    <property type="project" value="TreeGrafter"/>
</dbReference>
<feature type="active site" description="Proton donor/acceptor" evidence="2">
    <location>
        <position position="82"/>
    </location>
</feature>
<dbReference type="PROSITE" id="PS00175">
    <property type="entry name" value="PG_MUTASE"/>
    <property type="match status" value="1"/>
</dbReference>
<dbReference type="SUPFAM" id="SSF53254">
    <property type="entry name" value="Phosphoglycerate mutase-like"/>
    <property type="match status" value="1"/>
</dbReference>
<evidence type="ECO:0000313" key="5">
    <source>
        <dbReference type="Proteomes" id="UP001212981"/>
    </source>
</evidence>
<dbReference type="InterPro" id="IPR001345">
    <property type="entry name" value="PG/BPGM_mutase_AS"/>
</dbReference>
<dbReference type="PANTHER" id="PTHR46517:SF1">
    <property type="entry name" value="FRUCTOSE-2,6-BISPHOSPHATASE TIGAR"/>
    <property type="match status" value="1"/>
</dbReference>
<dbReference type="SMART" id="SM00855">
    <property type="entry name" value="PGAM"/>
    <property type="match status" value="1"/>
</dbReference>
<accession>A0AAW6CV76</accession>
<dbReference type="GO" id="GO:0004331">
    <property type="term" value="F:fructose-2,6-bisphosphate 2-phosphatase activity"/>
    <property type="evidence" value="ECO:0007669"/>
    <property type="project" value="TreeGrafter"/>
</dbReference>
<name>A0AAW6CV76_9FIRM</name>
<dbReference type="RefSeq" id="WP_195222219.1">
    <property type="nucleotide sequence ID" value="NZ_JADNBU010000006.1"/>
</dbReference>
<dbReference type="GO" id="GO:0005829">
    <property type="term" value="C:cytosol"/>
    <property type="evidence" value="ECO:0007669"/>
    <property type="project" value="TreeGrafter"/>
</dbReference>
<dbReference type="InterPro" id="IPR013078">
    <property type="entry name" value="His_Pase_superF_clade-1"/>
</dbReference>
<dbReference type="EMBL" id="JAQLXO010000015">
    <property type="protein sequence ID" value="MDB7982856.1"/>
    <property type="molecule type" value="Genomic_DNA"/>
</dbReference>
<keyword evidence="1" id="KW-0378">Hydrolase</keyword>
<feature type="binding site" evidence="3">
    <location>
        <position position="57"/>
    </location>
    <ligand>
        <name>substrate</name>
    </ligand>
</feature>
<sequence>MNIFIVRHGETEWNRIGLVQGRADNPLNENGILACKQLQTLFDQKEFQALIMSPLRRTIHTGLILTENAIVEDYRLDPRIIEKDFGISDGKPIEERHLNYPNGHAPGEESYKLVRKRMITAFKSYVKRYDKDILVISHGAAIAALMKEVSPEFDRTFVRLKNNSLTVLDGKTLEVKAFDLIGDEAAQWMKDNYK</sequence>
<dbReference type="GO" id="GO:0045820">
    <property type="term" value="P:negative regulation of glycolytic process"/>
    <property type="evidence" value="ECO:0007669"/>
    <property type="project" value="TreeGrafter"/>
</dbReference>
<dbReference type="CDD" id="cd07067">
    <property type="entry name" value="HP_PGM_like"/>
    <property type="match status" value="1"/>
</dbReference>
<dbReference type="InterPro" id="IPR051695">
    <property type="entry name" value="Phosphoglycerate_Mutase"/>
</dbReference>
<comment type="caution">
    <text evidence="4">The sequence shown here is derived from an EMBL/GenBank/DDBJ whole genome shotgun (WGS) entry which is preliminary data.</text>
</comment>
<evidence type="ECO:0000256" key="1">
    <source>
        <dbReference type="ARBA" id="ARBA00022801"/>
    </source>
</evidence>
<evidence type="ECO:0000256" key="3">
    <source>
        <dbReference type="PIRSR" id="PIRSR613078-2"/>
    </source>
</evidence>
<protein>
    <submittedName>
        <fullName evidence="4">Histidine phosphatase family protein</fullName>
    </submittedName>
</protein>
<feature type="binding site" evidence="3">
    <location>
        <begin position="7"/>
        <end position="14"/>
    </location>
    <ligand>
        <name>substrate</name>
    </ligand>
</feature>